<dbReference type="InterPro" id="IPR003439">
    <property type="entry name" value="ABC_transporter-like_ATP-bd"/>
</dbReference>
<dbReference type="GO" id="GO:0016887">
    <property type="term" value="F:ATP hydrolysis activity"/>
    <property type="evidence" value="ECO:0007669"/>
    <property type="project" value="InterPro"/>
</dbReference>
<organism evidence="5 6">
    <name type="scientific">Tectimicrobiota bacterium</name>
    <dbReference type="NCBI Taxonomy" id="2528274"/>
    <lineage>
        <taxon>Bacteria</taxon>
        <taxon>Pseudomonadati</taxon>
        <taxon>Nitrospinota/Tectimicrobiota group</taxon>
        <taxon>Candidatus Tectimicrobiota</taxon>
    </lineage>
</organism>
<dbReference type="GO" id="GO:0005524">
    <property type="term" value="F:ATP binding"/>
    <property type="evidence" value="ECO:0007669"/>
    <property type="project" value="UniProtKB-KW"/>
</dbReference>
<dbReference type="AlphaFoldDB" id="A0A932ZXL9"/>
<dbReference type="InterPro" id="IPR027417">
    <property type="entry name" value="P-loop_NTPase"/>
</dbReference>
<dbReference type="EMBL" id="JACQRX010000360">
    <property type="protein sequence ID" value="MBI4252440.1"/>
    <property type="molecule type" value="Genomic_DNA"/>
</dbReference>
<gene>
    <name evidence="5" type="ORF">HY618_08270</name>
</gene>
<evidence type="ECO:0000259" key="4">
    <source>
        <dbReference type="PROSITE" id="PS50893"/>
    </source>
</evidence>
<dbReference type="Proteomes" id="UP000752292">
    <property type="component" value="Unassembled WGS sequence"/>
</dbReference>
<keyword evidence="3 5" id="KW-0067">ATP-binding</keyword>
<dbReference type="InterPro" id="IPR050166">
    <property type="entry name" value="ABC_transporter_ATP-bind"/>
</dbReference>
<dbReference type="CDD" id="cd03293">
    <property type="entry name" value="ABC_NrtD_SsuB_transporters"/>
    <property type="match status" value="1"/>
</dbReference>
<evidence type="ECO:0000256" key="3">
    <source>
        <dbReference type="ARBA" id="ARBA00022840"/>
    </source>
</evidence>
<evidence type="ECO:0000256" key="2">
    <source>
        <dbReference type="ARBA" id="ARBA00022741"/>
    </source>
</evidence>
<protein>
    <submittedName>
        <fullName evidence="5">ABC transporter ATP-binding protein</fullName>
    </submittedName>
</protein>
<dbReference type="Gene3D" id="3.40.50.300">
    <property type="entry name" value="P-loop containing nucleotide triphosphate hydrolases"/>
    <property type="match status" value="1"/>
</dbReference>
<dbReference type="PROSITE" id="PS50893">
    <property type="entry name" value="ABC_TRANSPORTER_2"/>
    <property type="match status" value="1"/>
</dbReference>
<reference evidence="5" key="1">
    <citation type="submission" date="2020-07" db="EMBL/GenBank/DDBJ databases">
        <title>Huge and variable diversity of episymbiotic CPR bacteria and DPANN archaea in groundwater ecosystems.</title>
        <authorList>
            <person name="He C.Y."/>
            <person name="Keren R."/>
            <person name="Whittaker M."/>
            <person name="Farag I.F."/>
            <person name="Doudna J."/>
            <person name="Cate J.H.D."/>
            <person name="Banfield J.F."/>
        </authorList>
    </citation>
    <scope>NUCLEOTIDE SEQUENCE</scope>
    <source>
        <strain evidence="5">NC_groundwater_1370_Ag_S-0.2um_69_93</strain>
    </source>
</reference>
<sequence>MENVSLDIQEGEFVTIVGPSGCGKSTLLNILAGLYPPSAGEILFEGRPVRGLNPEIGYVTQQDNLLPWRTLRKNVLLPIEFRGGSASGGAEERVGALIRKVGLSGFDNHYPHELSGGMRQRANIIRTLVYNPRVILMDEPFGPLDAQTRLTLQNQLLDLWNDERKTIIFITHDLTEAISLADRVVLMTGRPGTIKSVTPIRIPRPRDVYHIHRSEAYREVYDKLWEELRVEVARVM</sequence>
<comment type="caution">
    <text evidence="5">The sequence shown here is derived from an EMBL/GenBank/DDBJ whole genome shotgun (WGS) entry which is preliminary data.</text>
</comment>
<name>A0A932ZXL9_UNCTE</name>
<evidence type="ECO:0000313" key="5">
    <source>
        <dbReference type="EMBL" id="MBI4252440.1"/>
    </source>
</evidence>
<evidence type="ECO:0000313" key="6">
    <source>
        <dbReference type="Proteomes" id="UP000752292"/>
    </source>
</evidence>
<keyword evidence="2" id="KW-0547">Nucleotide-binding</keyword>
<keyword evidence="1" id="KW-0813">Transport</keyword>
<dbReference type="InterPro" id="IPR003593">
    <property type="entry name" value="AAA+_ATPase"/>
</dbReference>
<feature type="domain" description="ABC transporter" evidence="4">
    <location>
        <begin position="1"/>
        <end position="214"/>
    </location>
</feature>
<dbReference type="InterPro" id="IPR017871">
    <property type="entry name" value="ABC_transporter-like_CS"/>
</dbReference>
<dbReference type="SUPFAM" id="SSF52540">
    <property type="entry name" value="P-loop containing nucleoside triphosphate hydrolases"/>
    <property type="match status" value="1"/>
</dbReference>
<accession>A0A932ZXL9</accession>
<dbReference type="PANTHER" id="PTHR42788">
    <property type="entry name" value="TAURINE IMPORT ATP-BINDING PROTEIN-RELATED"/>
    <property type="match status" value="1"/>
</dbReference>
<dbReference type="SMART" id="SM00382">
    <property type="entry name" value="AAA"/>
    <property type="match status" value="1"/>
</dbReference>
<dbReference type="PANTHER" id="PTHR42788:SF13">
    <property type="entry name" value="ALIPHATIC SULFONATES IMPORT ATP-BINDING PROTEIN SSUB"/>
    <property type="match status" value="1"/>
</dbReference>
<dbReference type="Pfam" id="PF00005">
    <property type="entry name" value="ABC_tran"/>
    <property type="match status" value="1"/>
</dbReference>
<dbReference type="PROSITE" id="PS00211">
    <property type="entry name" value="ABC_TRANSPORTER_1"/>
    <property type="match status" value="1"/>
</dbReference>
<proteinExistence type="predicted"/>
<evidence type="ECO:0000256" key="1">
    <source>
        <dbReference type="ARBA" id="ARBA00022448"/>
    </source>
</evidence>